<dbReference type="Pfam" id="PF25083">
    <property type="entry name" value="GIPC1_GH1"/>
    <property type="match status" value="1"/>
</dbReference>
<evidence type="ECO:0000313" key="3">
    <source>
        <dbReference type="EMBL" id="CAD7202604.1"/>
    </source>
</evidence>
<gene>
    <name evidence="3" type="ORF">TDIB3V08_LOCUS8786</name>
</gene>
<evidence type="ECO:0000259" key="2">
    <source>
        <dbReference type="Pfam" id="PF25083"/>
    </source>
</evidence>
<dbReference type="EMBL" id="OA569581">
    <property type="protein sequence ID" value="CAD7202604.1"/>
    <property type="molecule type" value="Genomic_DNA"/>
</dbReference>
<feature type="region of interest" description="Disordered" evidence="1">
    <location>
        <begin position="1"/>
        <end position="50"/>
    </location>
</feature>
<feature type="compositionally biased region" description="Low complexity" evidence="1">
    <location>
        <begin position="37"/>
        <end position="47"/>
    </location>
</feature>
<proteinExistence type="predicted"/>
<organism evidence="3">
    <name type="scientific">Timema douglasi</name>
    <name type="common">Walking stick</name>
    <dbReference type="NCBI Taxonomy" id="61478"/>
    <lineage>
        <taxon>Eukaryota</taxon>
        <taxon>Metazoa</taxon>
        <taxon>Ecdysozoa</taxon>
        <taxon>Arthropoda</taxon>
        <taxon>Hexapoda</taxon>
        <taxon>Insecta</taxon>
        <taxon>Pterygota</taxon>
        <taxon>Neoptera</taxon>
        <taxon>Polyneoptera</taxon>
        <taxon>Phasmatodea</taxon>
        <taxon>Timematodea</taxon>
        <taxon>Timematoidea</taxon>
        <taxon>Timematidae</taxon>
        <taxon>Timema</taxon>
    </lineage>
</organism>
<protein>
    <recommendedName>
        <fullName evidence="2">GIPC1-3 GH1 domain-containing protein</fullName>
    </recommendedName>
</protein>
<dbReference type="PANTHER" id="PTHR12259">
    <property type="entry name" value="RGS-GAIP INTERACTING PROTEIN GIPC"/>
    <property type="match status" value="1"/>
</dbReference>
<name>A0A7R8VRC4_TIMDO</name>
<accession>A0A7R8VRC4</accession>
<dbReference type="PANTHER" id="PTHR12259:SF1">
    <property type="entry name" value="GH21964P"/>
    <property type="match status" value="1"/>
</dbReference>
<sequence length="133" mass="14353">MPLFTKKPGKKEAADANHQNGDSSETTKQNVANKTNSSSDSTGGDSSIGRPKLVFHCQQAQGSPTGLISGFSNVRELYQKIAECYDFPSEDLAWLTLEDVVSLDGYCPLVSMADTEGVVSLYGYCPRFSMADT</sequence>
<evidence type="ECO:0000256" key="1">
    <source>
        <dbReference type="SAM" id="MobiDB-lite"/>
    </source>
</evidence>
<dbReference type="InterPro" id="IPR017379">
    <property type="entry name" value="GIPC1/2/3"/>
</dbReference>
<dbReference type="InterPro" id="IPR056814">
    <property type="entry name" value="GIPC1-3_GH1"/>
</dbReference>
<reference evidence="3" key="1">
    <citation type="submission" date="2020-11" db="EMBL/GenBank/DDBJ databases">
        <authorList>
            <person name="Tran Van P."/>
        </authorList>
    </citation>
    <scope>NUCLEOTIDE SEQUENCE</scope>
</reference>
<dbReference type="AlphaFoldDB" id="A0A7R8VRC4"/>
<feature type="compositionally biased region" description="Polar residues" evidence="1">
    <location>
        <begin position="17"/>
        <end position="36"/>
    </location>
</feature>
<feature type="domain" description="GIPC1-3 GH1" evidence="2">
    <location>
        <begin position="54"/>
        <end position="98"/>
    </location>
</feature>